<sequence length="1292" mass="146433">MRFLANGPSIPDDLLLARDQGRVIFFCGAGVSRAYAKLPDFFGLASKVISKLGVDQNSPAYKLIQEAQEFDRRVGIPGIISADRVFGLLERDFASHDIEEAVASALKPPTDCDLTAHRILLDLATTSAGTVQLVTTNFDRLFDDCGRKLQVWQPPRLPDPLRPNEINGIVYLHGRATPTYTGAEGDGFVLSSSEFGRAYLSDGWATTFIREILGKYVVVFVGYTADDPPVQYLLEALRRASGNRENAYAFQSGDHDDAAARWRHKGVEAIPYSPDNAHAALWQSLEAWAERAHDPDAWYAKVISASKKGPTALQPHERGQVKHVISTYEGVKRFCEGEVPPPAEWLCVFDKHRRFAKPSSSGSFGREGPHVDPFDLYGLDSDTPPPKSDPEDHYAKRETPSDAWDAFELNRLDRASIRDENLSAFRGYRASHSSRLVPRIDQLGIWLAKVCDQPAAVWWAAHQSSLNQNIQQHISWGLERSNRPIRQNIRNSWRLLFEAWNHVEDFYQEWYTLQDVIKAEGWSSAIVRRFGEVLRPKLSAETYSWSAPKPPESEANEENNGHLLRMDVKYPEMREAISVPDEWCSAVVKTLRQNLELALMLEHEIDGYSLSHISPIIQESREGTDYHRTHGLSAAVIQFSELFSQLTKINKLAAKHEFLSWPTDDDTIFARLRIWASGKRSIVSDDDFGQLIASLSTAIFWDSYHQRDLLLVIAERWKKLSGAPRKLIEQKLLSGPKRWHKEKAGAFRNRQAWSILSRIQWLQNSGCKISSSTNRQAKLLRTAVSDWKEDYGVEAANSQESRSGWVRTNTNHAVLLDIPLSRVLLQAKEHSGRSDDFLIKNDPFAGLVAQRPARAFAALTYAAKQGDFPEWAWQQFLNSEARKNDKTRLTCLIAERLAHYPNKHLVTILRPATDWLPDASVKLNIECLPIYDRILGKLVSILRESPDKGYPSIVRKSNEPDWAIEAINSPTGKIAESLFNDPRKDGLEQNQGFPYEWLAHANTLLALSGDLRRHTLVIFFRNLNWFFAIDPKWTEQNLLPVLQGNSIDDYDAAWSGFLWGARTPNAAWSGFLSGARTPNKELYTHLKSDMLKYAANPLPSHRSYGEIIAGMILAGWGTVDDATSERCISNDEMRSLLLTVDDEFRARVLWQAQRWSNEKNEDSHKRWEGLLPKLLQIWPRQLSARSPNTSARLCALAFSSGEQFPILAALVLPLLSKIERDHLMLPELRRPESNIIDQYPEQALALLYTVLPDNVLVWPYSMEGILQKIGESDSSLNSDERFISLKRQWDAR</sequence>
<comment type="caution">
    <text evidence="3">The sequence shown here is derived from an EMBL/GenBank/DDBJ whole genome shotgun (WGS) entry which is preliminary data.</text>
</comment>
<accession>A0AAW5GB87</accession>
<evidence type="ECO:0000313" key="2">
    <source>
        <dbReference type="EMBL" id="MCL6350504.1"/>
    </source>
</evidence>
<dbReference type="Proteomes" id="UP001057360">
    <property type="component" value="Unassembled WGS sequence"/>
</dbReference>
<dbReference type="Proteomes" id="UP001055618">
    <property type="component" value="Unassembled WGS sequence"/>
</dbReference>
<dbReference type="Pfam" id="PF13289">
    <property type="entry name" value="SIR2_2"/>
    <property type="match status" value="1"/>
</dbReference>
<feature type="compositionally biased region" description="Basic and acidic residues" evidence="1">
    <location>
        <begin position="388"/>
        <end position="399"/>
    </location>
</feature>
<gene>
    <name evidence="2" type="ORF">EXT50_04885</name>
    <name evidence="3" type="ORF">EXT53_03140</name>
</gene>
<reference evidence="3" key="1">
    <citation type="submission" date="2019-02" db="EMBL/GenBank/DDBJ databases">
        <title>New Zealand Erwinia strains with phe-tRNA free attachment sites.</title>
        <authorList>
            <person name="Nunes-Leite L."/>
            <person name="Pitman A.R."/>
        </authorList>
    </citation>
    <scope>NUCLEOTIDE SEQUENCE</scope>
    <source>
        <strain evidence="3">Ec-140</strain>
        <strain evidence="2">Ec-143</strain>
    </source>
</reference>
<proteinExistence type="predicted"/>
<evidence type="ECO:0000256" key="1">
    <source>
        <dbReference type="SAM" id="MobiDB-lite"/>
    </source>
</evidence>
<name>A0AAW5GB87_9GAMM</name>
<protein>
    <recommendedName>
        <fullName evidence="6">SIR2-like domain-containing protein</fullName>
    </recommendedName>
</protein>
<dbReference type="RefSeq" id="WP_249681616.1">
    <property type="nucleotide sequence ID" value="NZ_SGPX01000002.1"/>
</dbReference>
<evidence type="ECO:0000313" key="4">
    <source>
        <dbReference type="Proteomes" id="UP001055618"/>
    </source>
</evidence>
<dbReference type="EMBL" id="SGPX01000002">
    <property type="protein sequence ID" value="MCL6350504.1"/>
    <property type="molecule type" value="Genomic_DNA"/>
</dbReference>
<organism evidence="3 5">
    <name type="scientific">Pectobacterium polaris</name>
    <dbReference type="NCBI Taxonomy" id="2042057"/>
    <lineage>
        <taxon>Bacteria</taxon>
        <taxon>Pseudomonadati</taxon>
        <taxon>Pseudomonadota</taxon>
        <taxon>Gammaproteobacteria</taxon>
        <taxon>Enterobacterales</taxon>
        <taxon>Pectobacteriaceae</taxon>
        <taxon>Pectobacterium</taxon>
    </lineage>
</organism>
<evidence type="ECO:0000313" key="5">
    <source>
        <dbReference type="Proteomes" id="UP001057360"/>
    </source>
</evidence>
<feature type="region of interest" description="Disordered" evidence="1">
    <location>
        <begin position="375"/>
        <end position="399"/>
    </location>
</feature>
<dbReference type="EMBL" id="SGPY01000002">
    <property type="protein sequence ID" value="MCL6367572.1"/>
    <property type="molecule type" value="Genomic_DNA"/>
</dbReference>
<keyword evidence="4" id="KW-1185">Reference proteome</keyword>
<evidence type="ECO:0008006" key="6">
    <source>
        <dbReference type="Google" id="ProtNLM"/>
    </source>
</evidence>
<evidence type="ECO:0000313" key="3">
    <source>
        <dbReference type="EMBL" id="MCL6367572.1"/>
    </source>
</evidence>